<keyword evidence="4" id="KW-1185">Reference proteome</keyword>
<dbReference type="PANTHER" id="PTHR32108:SF9">
    <property type="entry name" value="REVERSE TRANSCRIPTASE RNASE H-LIKE DOMAIN-CONTAINING PROTEIN"/>
    <property type="match status" value="1"/>
</dbReference>
<sequence length="706" mass="79398">MTDSGAAEQTGLGLVALPGGEPETSERRNTSVQDEYLAQLLQQMATMQTEIERLRNLTNLSISINTPLPEQETSATAPQTFPSHEPSFPQNLPRNPLPSRTNPQLASPQRTNPHSINPKACPQQSPLQNDPVSFTAPYIHQAPLTQTTLVQNIPPTQNYQATQQIPMTHITNKQYVPPVYATEAQPSTSTIPNIHHQEIDQYEEIERQARIRNDESMAREIHSLKEEFKNIQTGKGHEGLEYEDLCMHPDVQLPIGYKVPKFDLFDGKGNPRAHLRSYCDKLVGVGKDQAIIMKLFIRSLTGEALDWYTSQDPRKWHNWGAMAQDFVDRFRFNTDTVLDRFYLMKLEKKSTETFREYAMRWRAEAAKVQPPMAESEMTMLFVQSLKDATYYERMISVIGRNFSEVVRMGDFIEEGIKTGRITNLAALQATSKAIQSDSFGGSIKKRRDGASPVMAVQEHRSYDETKHCAYHSGITGHDTGVCFALKDKIEALIKEGIIQLKGPPPNVNNNPLPNHDNANINMITVDEENSLEGTIVPVRTEENVETSALITPIITVQVRAPFEVEVLPPKSRMVTPFVDTKTAPWSYSIGERSRGKEKQIVEVVVAGTTRSGRCYAPADNPKKVVTETEVEEFWRKMPTKEYSVVEQLKKTPAQISLLSLLMNSPDHGRALLEVLKEAYVPRETTGEKLSALVGQILEAHKVSFHD</sequence>
<dbReference type="AlphaFoldDB" id="A0A9Q1MJM9"/>
<evidence type="ECO:0000313" key="4">
    <source>
        <dbReference type="Proteomes" id="UP001152561"/>
    </source>
</evidence>
<organism evidence="3 4">
    <name type="scientific">Anisodus acutangulus</name>
    <dbReference type="NCBI Taxonomy" id="402998"/>
    <lineage>
        <taxon>Eukaryota</taxon>
        <taxon>Viridiplantae</taxon>
        <taxon>Streptophyta</taxon>
        <taxon>Embryophyta</taxon>
        <taxon>Tracheophyta</taxon>
        <taxon>Spermatophyta</taxon>
        <taxon>Magnoliopsida</taxon>
        <taxon>eudicotyledons</taxon>
        <taxon>Gunneridae</taxon>
        <taxon>Pentapetalae</taxon>
        <taxon>asterids</taxon>
        <taxon>lamiids</taxon>
        <taxon>Solanales</taxon>
        <taxon>Solanaceae</taxon>
        <taxon>Solanoideae</taxon>
        <taxon>Hyoscyameae</taxon>
        <taxon>Anisodus</taxon>
    </lineage>
</organism>
<dbReference type="Proteomes" id="UP001152561">
    <property type="component" value="Unassembled WGS sequence"/>
</dbReference>
<feature type="compositionally biased region" description="Polar residues" evidence="1">
    <location>
        <begin position="122"/>
        <end position="132"/>
    </location>
</feature>
<dbReference type="Pfam" id="PF03732">
    <property type="entry name" value="Retrotrans_gag"/>
    <property type="match status" value="1"/>
</dbReference>
<evidence type="ECO:0000259" key="2">
    <source>
        <dbReference type="Pfam" id="PF03732"/>
    </source>
</evidence>
<protein>
    <recommendedName>
        <fullName evidence="2">Retrotransposon gag domain-containing protein</fullName>
    </recommendedName>
</protein>
<proteinExistence type="predicted"/>
<accession>A0A9Q1MJM9</accession>
<evidence type="ECO:0000313" key="3">
    <source>
        <dbReference type="EMBL" id="KAJ8561488.1"/>
    </source>
</evidence>
<feature type="region of interest" description="Disordered" evidence="1">
    <location>
        <begin position="70"/>
        <end position="133"/>
    </location>
</feature>
<gene>
    <name evidence="3" type="ORF">K7X08_037221</name>
</gene>
<name>A0A9Q1MJM9_9SOLA</name>
<dbReference type="InterPro" id="IPR005162">
    <property type="entry name" value="Retrotrans_gag_dom"/>
</dbReference>
<feature type="region of interest" description="Disordered" evidence="1">
    <location>
        <begin position="1"/>
        <end position="29"/>
    </location>
</feature>
<evidence type="ECO:0000256" key="1">
    <source>
        <dbReference type="SAM" id="MobiDB-lite"/>
    </source>
</evidence>
<reference evidence="4" key="1">
    <citation type="journal article" date="2023" name="Proc. Natl. Acad. Sci. U.S.A.">
        <title>Genomic and structural basis for evolution of tropane alkaloid biosynthesis.</title>
        <authorList>
            <person name="Wanga Y.-J."/>
            <person name="Taina T."/>
            <person name="Yua J.-Y."/>
            <person name="Lia J."/>
            <person name="Xua B."/>
            <person name="Chenc J."/>
            <person name="D'Auriad J.C."/>
            <person name="Huanga J.-P."/>
            <person name="Huanga S.-X."/>
        </authorList>
    </citation>
    <scope>NUCLEOTIDE SEQUENCE [LARGE SCALE GENOMIC DNA]</scope>
    <source>
        <strain evidence="4">cv. KIB-2019</strain>
    </source>
</reference>
<feature type="domain" description="Retrotransposon gag" evidence="2">
    <location>
        <begin position="294"/>
        <end position="386"/>
    </location>
</feature>
<dbReference type="OrthoDB" id="675927at2759"/>
<comment type="caution">
    <text evidence="3">The sequence shown here is derived from an EMBL/GenBank/DDBJ whole genome shotgun (WGS) entry which is preliminary data.</text>
</comment>
<dbReference type="PANTHER" id="PTHR32108">
    <property type="entry name" value="DNA-DIRECTED RNA POLYMERASE SUBUNIT ALPHA"/>
    <property type="match status" value="1"/>
</dbReference>
<dbReference type="EMBL" id="JAJAGQ010000006">
    <property type="protein sequence ID" value="KAJ8561488.1"/>
    <property type="molecule type" value="Genomic_DNA"/>
</dbReference>
<feature type="compositionally biased region" description="Polar residues" evidence="1">
    <location>
        <begin position="70"/>
        <end position="115"/>
    </location>
</feature>